<dbReference type="AlphaFoldDB" id="A0A3S4E6R0"/>
<gene>
    <name evidence="1" type="ORF">NCTC11214_01359</name>
</gene>
<proteinExistence type="predicted"/>
<dbReference type="KEGG" id="sof:NCTC11214_01359"/>
<organism evidence="1 2">
    <name type="scientific">Serratia odorifera</name>
    <dbReference type="NCBI Taxonomy" id="618"/>
    <lineage>
        <taxon>Bacteria</taxon>
        <taxon>Pseudomonadati</taxon>
        <taxon>Pseudomonadota</taxon>
        <taxon>Gammaproteobacteria</taxon>
        <taxon>Enterobacterales</taxon>
        <taxon>Yersiniaceae</taxon>
        <taxon>Serratia</taxon>
    </lineage>
</organism>
<sequence length="86" mass="10071">MVLIEAAVFGSDKRMHHHRRDLRQFKRDTAFFTVLGDQFAIGTVNLHRDLQPNIFQRCYVGQLWLDIFVQAKNRGCSQHDATHCKD</sequence>
<reference evidence="1 2" key="1">
    <citation type="submission" date="2018-12" db="EMBL/GenBank/DDBJ databases">
        <authorList>
            <consortium name="Pathogen Informatics"/>
        </authorList>
    </citation>
    <scope>NUCLEOTIDE SEQUENCE [LARGE SCALE GENOMIC DNA]</scope>
    <source>
        <strain evidence="1 2">NCTC11214</strain>
    </source>
</reference>
<dbReference type="EMBL" id="LR134117">
    <property type="protein sequence ID" value="VDZ54294.1"/>
    <property type="molecule type" value="Genomic_DNA"/>
</dbReference>
<evidence type="ECO:0000313" key="2">
    <source>
        <dbReference type="Proteomes" id="UP000281391"/>
    </source>
</evidence>
<name>A0A3S4E6R0_SEROD</name>
<protein>
    <submittedName>
        <fullName evidence="1">Uncharacterized protein</fullName>
    </submittedName>
</protein>
<evidence type="ECO:0000313" key="1">
    <source>
        <dbReference type="EMBL" id="VDZ54294.1"/>
    </source>
</evidence>
<dbReference type="Proteomes" id="UP000281391">
    <property type="component" value="Chromosome"/>
</dbReference>
<accession>A0A3S4E6R0</accession>